<name>A0A0G0T073_9BACT</name>
<dbReference type="EMBL" id="LBXO01000069">
    <property type="protein sequence ID" value="KKR31212.1"/>
    <property type="molecule type" value="Genomic_DNA"/>
</dbReference>
<dbReference type="AlphaFoldDB" id="A0A0G0T073"/>
<organism evidence="3 4">
    <name type="scientific">Candidatus Falkowbacteria bacterium GW2011_GWF2_39_8</name>
    <dbReference type="NCBI Taxonomy" id="1618642"/>
    <lineage>
        <taxon>Bacteria</taxon>
        <taxon>Candidatus Falkowiibacteriota</taxon>
    </lineage>
</organism>
<sequence>MRQKTKTISGLIIAVILIIFFGFVFLLSRSKKGEFFIAEETNIEEAQDLIESVETEQDQVYRTFMINGEIVSILNDKIELLEGETKSEYVLNKNVAVIETKGEKVEKKDFNYLKEGQMVSLVINQSDSEIILIKVVIGNSDPKAIF</sequence>
<proteinExistence type="predicted"/>
<dbReference type="Proteomes" id="UP000034137">
    <property type="component" value="Unassembled WGS sequence"/>
</dbReference>
<evidence type="ECO:0000256" key="1">
    <source>
        <dbReference type="SAM" id="Coils"/>
    </source>
</evidence>
<keyword evidence="2" id="KW-1133">Transmembrane helix</keyword>
<reference evidence="3 4" key="1">
    <citation type="journal article" date="2015" name="Nature">
        <title>rRNA introns, odd ribosomes, and small enigmatic genomes across a large radiation of phyla.</title>
        <authorList>
            <person name="Brown C.T."/>
            <person name="Hug L.A."/>
            <person name="Thomas B.C."/>
            <person name="Sharon I."/>
            <person name="Castelle C.J."/>
            <person name="Singh A."/>
            <person name="Wilkins M.J."/>
            <person name="Williams K.H."/>
            <person name="Banfield J.F."/>
        </authorList>
    </citation>
    <scope>NUCLEOTIDE SEQUENCE [LARGE SCALE GENOMIC DNA]</scope>
</reference>
<accession>A0A0G0T073</accession>
<keyword evidence="2" id="KW-0472">Membrane</keyword>
<feature type="transmembrane region" description="Helical" evidence="2">
    <location>
        <begin position="7"/>
        <end position="27"/>
    </location>
</feature>
<feature type="coiled-coil region" evidence="1">
    <location>
        <begin position="36"/>
        <end position="63"/>
    </location>
</feature>
<keyword evidence="1" id="KW-0175">Coiled coil</keyword>
<keyword evidence="2" id="KW-0812">Transmembrane</keyword>
<evidence type="ECO:0000313" key="3">
    <source>
        <dbReference type="EMBL" id="KKR31212.1"/>
    </source>
</evidence>
<comment type="caution">
    <text evidence="3">The sequence shown here is derived from an EMBL/GenBank/DDBJ whole genome shotgun (WGS) entry which is preliminary data.</text>
</comment>
<evidence type="ECO:0000256" key="2">
    <source>
        <dbReference type="SAM" id="Phobius"/>
    </source>
</evidence>
<protein>
    <recommendedName>
        <fullName evidence="5">DUF5666 domain-containing protein</fullName>
    </recommendedName>
</protein>
<evidence type="ECO:0000313" key="4">
    <source>
        <dbReference type="Proteomes" id="UP000034137"/>
    </source>
</evidence>
<gene>
    <name evidence="3" type="ORF">UT64_C0069G0011</name>
</gene>
<evidence type="ECO:0008006" key="5">
    <source>
        <dbReference type="Google" id="ProtNLM"/>
    </source>
</evidence>